<keyword evidence="1" id="KW-0175">Coiled coil</keyword>
<name>A0AAD8WC19_LOLMU</name>
<protein>
    <submittedName>
        <fullName evidence="2">Uncharacterized protein</fullName>
    </submittedName>
</protein>
<evidence type="ECO:0000256" key="1">
    <source>
        <dbReference type="SAM" id="Coils"/>
    </source>
</evidence>
<feature type="coiled-coil region" evidence="1">
    <location>
        <begin position="27"/>
        <end position="85"/>
    </location>
</feature>
<evidence type="ECO:0000313" key="2">
    <source>
        <dbReference type="EMBL" id="KAK1648572.1"/>
    </source>
</evidence>
<dbReference type="Proteomes" id="UP001231189">
    <property type="component" value="Unassembled WGS sequence"/>
</dbReference>
<sequence length="105" mass="11574">MELAAVSPLMKEMVDIGSGFIGFRDEAKSLREALHLAEKRANDLEKKLKASEKARKKAEKDVAGVKDLRERLRAAKNALSGREAKLSQREADIIVSLSSKLALVK</sequence>
<dbReference type="AlphaFoldDB" id="A0AAD8WC19"/>
<gene>
    <name evidence="2" type="ORF">QYE76_066377</name>
</gene>
<dbReference type="Gene3D" id="1.20.120.330">
    <property type="entry name" value="Nucleotidyltransferases domain 2"/>
    <property type="match status" value="1"/>
</dbReference>
<accession>A0AAD8WC19</accession>
<dbReference type="EMBL" id="JAUUTY010000004">
    <property type="protein sequence ID" value="KAK1648572.1"/>
    <property type="molecule type" value="Genomic_DNA"/>
</dbReference>
<keyword evidence="3" id="KW-1185">Reference proteome</keyword>
<organism evidence="2 3">
    <name type="scientific">Lolium multiflorum</name>
    <name type="common">Italian ryegrass</name>
    <name type="synonym">Lolium perenne subsp. multiflorum</name>
    <dbReference type="NCBI Taxonomy" id="4521"/>
    <lineage>
        <taxon>Eukaryota</taxon>
        <taxon>Viridiplantae</taxon>
        <taxon>Streptophyta</taxon>
        <taxon>Embryophyta</taxon>
        <taxon>Tracheophyta</taxon>
        <taxon>Spermatophyta</taxon>
        <taxon>Magnoliopsida</taxon>
        <taxon>Liliopsida</taxon>
        <taxon>Poales</taxon>
        <taxon>Poaceae</taxon>
        <taxon>BOP clade</taxon>
        <taxon>Pooideae</taxon>
        <taxon>Poodae</taxon>
        <taxon>Poeae</taxon>
        <taxon>Poeae Chloroplast Group 2 (Poeae type)</taxon>
        <taxon>Loliodinae</taxon>
        <taxon>Loliinae</taxon>
        <taxon>Lolium</taxon>
    </lineage>
</organism>
<comment type="caution">
    <text evidence="2">The sequence shown here is derived from an EMBL/GenBank/DDBJ whole genome shotgun (WGS) entry which is preliminary data.</text>
</comment>
<reference evidence="2" key="1">
    <citation type="submission" date="2023-07" db="EMBL/GenBank/DDBJ databases">
        <title>A chromosome-level genome assembly of Lolium multiflorum.</title>
        <authorList>
            <person name="Chen Y."/>
            <person name="Copetti D."/>
            <person name="Kolliker R."/>
            <person name="Studer B."/>
        </authorList>
    </citation>
    <scope>NUCLEOTIDE SEQUENCE</scope>
    <source>
        <strain evidence="2">02402/16</strain>
        <tissue evidence="2">Leaf</tissue>
    </source>
</reference>
<proteinExistence type="predicted"/>
<evidence type="ECO:0000313" key="3">
    <source>
        <dbReference type="Proteomes" id="UP001231189"/>
    </source>
</evidence>